<accession>A0AAN7UHR3</accession>
<gene>
    <name evidence="1" type="ORF">RRF57_004299</name>
</gene>
<dbReference type="AlphaFoldDB" id="A0AAN7UHR3"/>
<keyword evidence="2" id="KW-1185">Reference proteome</keyword>
<dbReference type="EMBL" id="JAWHQM010000009">
    <property type="protein sequence ID" value="KAK5628584.1"/>
    <property type="molecule type" value="Genomic_DNA"/>
</dbReference>
<evidence type="ECO:0000313" key="2">
    <source>
        <dbReference type="Proteomes" id="UP001305414"/>
    </source>
</evidence>
<name>A0AAN7UHR3_9PEZI</name>
<reference evidence="1 2" key="1">
    <citation type="submission" date="2023-10" db="EMBL/GenBank/DDBJ databases">
        <title>Draft genome sequence of Xylaria bambusicola isolate GMP-LS, the root and basal stem rot pathogen of sugarcane in Indonesia.</title>
        <authorList>
            <person name="Selvaraj P."/>
            <person name="Muralishankar V."/>
            <person name="Muruganantham S."/>
            <person name="Sp S."/>
            <person name="Haryani S."/>
            <person name="Lau K.J.X."/>
            <person name="Naqvi N.I."/>
        </authorList>
    </citation>
    <scope>NUCLEOTIDE SEQUENCE [LARGE SCALE GENOMIC DNA]</scope>
    <source>
        <strain evidence="1">GMP-LS</strain>
    </source>
</reference>
<comment type="caution">
    <text evidence="1">The sequence shown here is derived from an EMBL/GenBank/DDBJ whole genome shotgun (WGS) entry which is preliminary data.</text>
</comment>
<organism evidence="1 2">
    <name type="scientific">Xylaria bambusicola</name>
    <dbReference type="NCBI Taxonomy" id="326684"/>
    <lineage>
        <taxon>Eukaryota</taxon>
        <taxon>Fungi</taxon>
        <taxon>Dikarya</taxon>
        <taxon>Ascomycota</taxon>
        <taxon>Pezizomycotina</taxon>
        <taxon>Sordariomycetes</taxon>
        <taxon>Xylariomycetidae</taxon>
        <taxon>Xylariales</taxon>
        <taxon>Xylariaceae</taxon>
        <taxon>Xylaria</taxon>
    </lineage>
</organism>
<evidence type="ECO:0000313" key="1">
    <source>
        <dbReference type="EMBL" id="KAK5628584.1"/>
    </source>
</evidence>
<dbReference type="Proteomes" id="UP001305414">
    <property type="component" value="Unassembled WGS sequence"/>
</dbReference>
<proteinExistence type="predicted"/>
<protein>
    <submittedName>
        <fullName evidence="1">Uncharacterized protein</fullName>
    </submittedName>
</protein>
<sequence length="72" mass="7841">MPMSNSLNKWWDSGGIIEAGLGSYSSRQGRSLSQSLSQDLSLVPSLSWECWKNGKLGSTKARDTAAGWTSEF</sequence>